<name>A0A0N7LX97_9RHOB</name>
<dbReference type="PROSITE" id="PS51257">
    <property type="entry name" value="PROKAR_LIPOPROTEIN"/>
    <property type="match status" value="1"/>
</dbReference>
<evidence type="ECO:0008006" key="6">
    <source>
        <dbReference type="Google" id="ProtNLM"/>
    </source>
</evidence>
<dbReference type="EMBL" id="CYSC01000017">
    <property type="protein sequence ID" value="CUH71295.1"/>
    <property type="molecule type" value="Genomic_DNA"/>
</dbReference>
<feature type="chain" id="PRO_5009790942" description="DUF3576 domain-containing protein" evidence="1">
    <location>
        <begin position="24"/>
        <end position="156"/>
    </location>
</feature>
<protein>
    <recommendedName>
        <fullName evidence="6">DUF3576 domain-containing protein</fullName>
    </recommendedName>
</protein>
<evidence type="ECO:0000313" key="3">
    <source>
        <dbReference type="EMBL" id="CUH71295.1"/>
    </source>
</evidence>
<reference evidence="3 5" key="2">
    <citation type="submission" date="2015-09" db="EMBL/GenBank/DDBJ databases">
        <authorList>
            <consortium name="Swine Surveillance"/>
        </authorList>
    </citation>
    <scope>NUCLEOTIDE SEQUENCE [LARGE SCALE GENOMIC DNA]</scope>
    <source>
        <strain evidence="3 5">5120</strain>
    </source>
</reference>
<evidence type="ECO:0000256" key="1">
    <source>
        <dbReference type="SAM" id="SignalP"/>
    </source>
</evidence>
<evidence type="ECO:0000313" key="4">
    <source>
        <dbReference type="Proteomes" id="UP000051086"/>
    </source>
</evidence>
<accession>A0A0N7LX97</accession>
<evidence type="ECO:0000313" key="5">
    <source>
        <dbReference type="Proteomes" id="UP000051887"/>
    </source>
</evidence>
<reference evidence="2 4" key="1">
    <citation type="submission" date="2015-09" db="EMBL/GenBank/DDBJ databases">
        <authorList>
            <person name="Rodrigo-Torres L."/>
            <person name="Arahal D.R."/>
        </authorList>
    </citation>
    <scope>NUCLEOTIDE SEQUENCE [LARGE SCALE GENOMIC DNA]</scope>
    <source>
        <strain evidence="2 4">CECT 5118</strain>
    </source>
</reference>
<keyword evidence="1" id="KW-0732">Signal</keyword>
<dbReference type="Pfam" id="PF12100">
    <property type="entry name" value="DUF3576"/>
    <property type="match status" value="1"/>
</dbReference>
<feature type="signal peptide" evidence="1">
    <location>
        <begin position="1"/>
        <end position="23"/>
    </location>
</feature>
<proteinExistence type="predicted"/>
<dbReference type="AlphaFoldDB" id="A0A0N7LX97"/>
<sequence length="156" mass="17292">MTFINRFKLVFAGAALLAVSACGLVQPEALTPEAQAQTEEERRETIWDIFRDQDPDVKVSVNRFIWNASLEVLNFLPVESVDPFTGVIVMGYGTPPGGNRAYRATVYVKDPALEARSLVVALQDRNGRTVSASTQRAIEDAILSRARQLRIQDGRL</sequence>
<gene>
    <name evidence="2" type="ORF">TL5118_01848</name>
    <name evidence="3" type="ORF">TL5120_01081</name>
</gene>
<dbReference type="Proteomes" id="UP000051086">
    <property type="component" value="Unassembled WGS sequence"/>
</dbReference>
<dbReference type="RefSeq" id="WP_058242612.1">
    <property type="nucleotide sequence ID" value="NZ_CYSB01000026.1"/>
</dbReference>
<evidence type="ECO:0000313" key="2">
    <source>
        <dbReference type="EMBL" id="CUH66630.1"/>
    </source>
</evidence>
<dbReference type="OrthoDB" id="8479681at2"/>
<keyword evidence="4" id="KW-1185">Reference proteome</keyword>
<dbReference type="InterPro" id="IPR021959">
    <property type="entry name" value="DUF3576"/>
</dbReference>
<dbReference type="Proteomes" id="UP000051887">
    <property type="component" value="Unassembled WGS sequence"/>
</dbReference>
<organism evidence="3 5">
    <name type="scientific">Thalassovita autumnalis</name>
    <dbReference type="NCBI Taxonomy" id="2072972"/>
    <lineage>
        <taxon>Bacteria</taxon>
        <taxon>Pseudomonadati</taxon>
        <taxon>Pseudomonadota</taxon>
        <taxon>Alphaproteobacteria</taxon>
        <taxon>Rhodobacterales</taxon>
        <taxon>Roseobacteraceae</taxon>
        <taxon>Thalassovita</taxon>
    </lineage>
</organism>
<dbReference type="EMBL" id="CYSB01000026">
    <property type="protein sequence ID" value="CUH66630.1"/>
    <property type="molecule type" value="Genomic_DNA"/>
</dbReference>